<dbReference type="NCBIfam" id="TIGR01037">
    <property type="entry name" value="pyrD_sub1_fam"/>
    <property type="match status" value="1"/>
</dbReference>
<dbReference type="Proteomes" id="UP000016860">
    <property type="component" value="Unassembled WGS sequence"/>
</dbReference>
<gene>
    <name evidence="12" type="primary">pyrD</name>
    <name evidence="14" type="ORF">L323_07430</name>
</gene>
<dbReference type="InterPro" id="IPR049622">
    <property type="entry name" value="Dihydroorotate_DH_I"/>
</dbReference>
<comment type="subcellular location">
    <subcellularLocation>
        <location evidence="2 12">Cytoplasm</location>
    </subcellularLocation>
</comment>
<dbReference type="STRING" id="1330534.L323_07430"/>
<keyword evidence="8 12" id="KW-0665">Pyrimidine biosynthesis</keyword>
<dbReference type="EC" id="1.3.-.-" evidence="12"/>
<dbReference type="PATRIC" id="fig|1330534.3.peg.1488"/>
<dbReference type="InterPro" id="IPR050074">
    <property type="entry name" value="DHO_dehydrogenase"/>
</dbReference>
<feature type="domain" description="Dihydroorotate dehydrogenase catalytic" evidence="13">
    <location>
        <begin position="7"/>
        <end position="288"/>
    </location>
</feature>
<dbReference type="UniPathway" id="UPA00070"/>
<comment type="similarity">
    <text evidence="4 12">Belongs to the dihydroorotate dehydrogenase family. Type 1 subfamily.</text>
</comment>
<evidence type="ECO:0000256" key="11">
    <source>
        <dbReference type="ARBA" id="ARBA00048996"/>
    </source>
</evidence>
<evidence type="ECO:0000256" key="10">
    <source>
        <dbReference type="ARBA" id="ARBA00023027"/>
    </source>
</evidence>
<dbReference type="AlphaFoldDB" id="U4R2K9"/>
<proteinExistence type="inferred from homology"/>
<feature type="binding site" evidence="12">
    <location>
        <begin position="48"/>
        <end position="49"/>
    </location>
    <ligand>
        <name>FMN</name>
        <dbReference type="ChEBI" id="CHEBI:58210"/>
    </ligand>
</feature>
<feature type="binding site" evidence="12">
    <location>
        <begin position="267"/>
        <end position="268"/>
    </location>
    <ligand>
        <name>FMN</name>
        <dbReference type="ChEBI" id="CHEBI:58210"/>
    </ligand>
</feature>
<feature type="binding site" evidence="12">
    <location>
        <position position="193"/>
    </location>
    <ligand>
        <name>FMN</name>
        <dbReference type="ChEBI" id="CHEBI:58210"/>
    </ligand>
</feature>
<comment type="catalytic activity">
    <reaction evidence="12">
        <text>(S)-dihydroorotate + A = orotate + AH2</text>
        <dbReference type="Rhea" id="RHEA:18073"/>
        <dbReference type="ChEBI" id="CHEBI:13193"/>
        <dbReference type="ChEBI" id="CHEBI:17499"/>
        <dbReference type="ChEBI" id="CHEBI:30839"/>
        <dbReference type="ChEBI" id="CHEBI:30864"/>
    </reaction>
</comment>
<dbReference type="PANTHER" id="PTHR48109">
    <property type="entry name" value="DIHYDROOROTATE DEHYDROGENASE (QUINONE), MITOCHONDRIAL-RELATED"/>
    <property type="match status" value="1"/>
</dbReference>
<evidence type="ECO:0000256" key="8">
    <source>
        <dbReference type="ARBA" id="ARBA00022975"/>
    </source>
</evidence>
<dbReference type="PROSITE" id="PS00912">
    <property type="entry name" value="DHODEHASE_2"/>
    <property type="match status" value="1"/>
</dbReference>
<dbReference type="HAMAP" id="MF_00224">
    <property type="entry name" value="DHO_dh_type1"/>
    <property type="match status" value="1"/>
</dbReference>
<keyword evidence="10" id="KW-0520">NAD</keyword>
<evidence type="ECO:0000256" key="1">
    <source>
        <dbReference type="ARBA" id="ARBA00003616"/>
    </source>
</evidence>
<dbReference type="InterPro" id="IPR033888">
    <property type="entry name" value="DHOD_1B"/>
</dbReference>
<dbReference type="FunFam" id="3.20.20.70:FF:000027">
    <property type="entry name" value="Dihydropyrimidine dehydrogenase [NADP(+)]"/>
    <property type="match status" value="1"/>
</dbReference>
<comment type="pathway">
    <text evidence="3">Pyrimidine metabolism; UMP biosynthesis via de novo pathway; orotate from (S)-dihydroorotate (NAD(+) route): step 1/1.</text>
</comment>
<comment type="caution">
    <text evidence="14">The sequence shown here is derived from an EMBL/GenBank/DDBJ whole genome shotgun (WGS) entry which is preliminary data.</text>
</comment>
<organism evidence="14 15">
    <name type="scientific">Ruminiclostridium papyrosolvens C7</name>
    <dbReference type="NCBI Taxonomy" id="1330534"/>
    <lineage>
        <taxon>Bacteria</taxon>
        <taxon>Bacillati</taxon>
        <taxon>Bacillota</taxon>
        <taxon>Clostridia</taxon>
        <taxon>Eubacteriales</taxon>
        <taxon>Oscillospiraceae</taxon>
        <taxon>Ruminiclostridium</taxon>
    </lineage>
</organism>
<dbReference type="GO" id="GO:0005737">
    <property type="term" value="C:cytoplasm"/>
    <property type="evidence" value="ECO:0007669"/>
    <property type="project" value="UniProtKB-SubCell"/>
</dbReference>
<dbReference type="PANTHER" id="PTHR48109:SF1">
    <property type="entry name" value="DIHYDROOROTATE DEHYDROGENASE (FUMARATE)"/>
    <property type="match status" value="1"/>
</dbReference>
<feature type="binding site" evidence="12">
    <location>
        <position position="129"/>
    </location>
    <ligand>
        <name>substrate</name>
    </ligand>
</feature>
<accession>U4R2K9</accession>
<feature type="active site" description="Nucleophile" evidence="12">
    <location>
        <position position="132"/>
    </location>
</feature>
<dbReference type="PROSITE" id="PS00911">
    <property type="entry name" value="DHODEHASE_1"/>
    <property type="match status" value="1"/>
</dbReference>
<dbReference type="InterPro" id="IPR001295">
    <property type="entry name" value="Dihydroorotate_DH_CS"/>
</dbReference>
<evidence type="ECO:0000256" key="2">
    <source>
        <dbReference type="ARBA" id="ARBA00004496"/>
    </source>
</evidence>
<dbReference type="InterPro" id="IPR024920">
    <property type="entry name" value="Dihydroorotate_DH_1"/>
</dbReference>
<evidence type="ECO:0000256" key="4">
    <source>
        <dbReference type="ARBA" id="ARBA00008008"/>
    </source>
</evidence>
<keyword evidence="5 12" id="KW-0963">Cytoplasm</keyword>
<feature type="binding site" evidence="12">
    <location>
        <begin position="194"/>
        <end position="195"/>
    </location>
    <ligand>
        <name>substrate</name>
    </ligand>
</feature>
<evidence type="ECO:0000256" key="9">
    <source>
        <dbReference type="ARBA" id="ARBA00023002"/>
    </source>
</evidence>
<name>U4R2K9_9FIRM</name>
<dbReference type="GO" id="GO:0004589">
    <property type="term" value="F:dihydroorotate dehydrogenase (NAD+) activity"/>
    <property type="evidence" value="ECO:0007669"/>
    <property type="project" value="UniProtKB-EC"/>
</dbReference>
<evidence type="ECO:0000256" key="7">
    <source>
        <dbReference type="ARBA" id="ARBA00022643"/>
    </source>
</evidence>
<dbReference type="NCBIfam" id="NF005574">
    <property type="entry name" value="PRK07259.1"/>
    <property type="match status" value="1"/>
</dbReference>
<keyword evidence="6 12" id="KW-0285">Flavoprotein</keyword>
<feature type="binding site" evidence="12">
    <location>
        <position position="167"/>
    </location>
    <ligand>
        <name>FMN</name>
        <dbReference type="ChEBI" id="CHEBI:58210"/>
    </ligand>
</feature>
<evidence type="ECO:0000256" key="5">
    <source>
        <dbReference type="ARBA" id="ARBA00022490"/>
    </source>
</evidence>
<dbReference type="RefSeq" id="WP_020815045.1">
    <property type="nucleotide sequence ID" value="NZ_ATAY01000024.1"/>
</dbReference>
<feature type="binding site" evidence="12">
    <location>
        <position position="24"/>
    </location>
    <ligand>
        <name>FMN</name>
        <dbReference type="ChEBI" id="CHEBI:58210"/>
    </ligand>
</feature>
<feature type="binding site" evidence="12">
    <location>
        <position position="129"/>
    </location>
    <ligand>
        <name>FMN</name>
        <dbReference type="ChEBI" id="CHEBI:58210"/>
    </ligand>
</feature>
<evidence type="ECO:0000256" key="12">
    <source>
        <dbReference type="HAMAP-Rule" id="MF_00224"/>
    </source>
</evidence>
<feature type="binding site" evidence="12">
    <location>
        <position position="48"/>
    </location>
    <ligand>
        <name>substrate</name>
    </ligand>
</feature>
<evidence type="ECO:0000313" key="14">
    <source>
        <dbReference type="EMBL" id="EPR12726.1"/>
    </source>
</evidence>
<comment type="function">
    <text evidence="1">Catalyzes the conversion of dihydroorotate to orotate with NAD(+) as electron acceptor.</text>
</comment>
<evidence type="ECO:0000256" key="6">
    <source>
        <dbReference type="ARBA" id="ARBA00022630"/>
    </source>
</evidence>
<protein>
    <recommendedName>
        <fullName evidence="12">Dihydroorotate dehydrogenase</fullName>
        <shortName evidence="12">DHOD</shortName>
        <shortName evidence="12">DHODase</shortName>
        <shortName evidence="12">DHOdehase</shortName>
        <ecNumber evidence="12">1.3.-.-</ecNumber>
    </recommendedName>
</protein>
<feature type="binding site" evidence="12">
    <location>
        <position position="219"/>
    </location>
    <ligand>
        <name>FMN</name>
        <dbReference type="ChEBI" id="CHEBI:58210"/>
    </ligand>
</feature>
<feature type="binding site" evidence="12">
    <location>
        <begin position="245"/>
        <end position="246"/>
    </location>
    <ligand>
        <name>FMN</name>
        <dbReference type="ChEBI" id="CHEBI:58210"/>
    </ligand>
</feature>
<dbReference type="CDD" id="cd04740">
    <property type="entry name" value="DHOD_1B_like"/>
    <property type="match status" value="1"/>
</dbReference>
<reference evidence="14 15" key="1">
    <citation type="journal article" date="2013" name="Genome Announc.">
        <title>Draft Genome Sequence of the Cellulolytic Bacterium Clostridium papyrosolvens C7 (ATCC 700395).</title>
        <authorList>
            <person name="Zepeda V."/>
            <person name="Dassa B."/>
            <person name="Borovok I."/>
            <person name="Lamed R."/>
            <person name="Bayer E.A."/>
            <person name="Cate J.H."/>
        </authorList>
    </citation>
    <scope>NUCLEOTIDE SEQUENCE [LARGE SCALE GENOMIC DNA]</scope>
    <source>
        <strain evidence="14 15">C7</strain>
    </source>
</reference>
<comment type="cofactor">
    <cofactor evidence="12">
        <name>FMN</name>
        <dbReference type="ChEBI" id="CHEBI:58210"/>
    </cofactor>
    <text evidence="12">Binds 1 FMN per subunit.</text>
</comment>
<keyword evidence="7 12" id="KW-0288">FMN</keyword>
<dbReference type="InterPro" id="IPR013785">
    <property type="entry name" value="Aldolase_TIM"/>
</dbReference>
<dbReference type="OrthoDB" id="9794954at2"/>
<dbReference type="Pfam" id="PF01180">
    <property type="entry name" value="DHO_dh"/>
    <property type="match status" value="1"/>
</dbReference>
<dbReference type="PIRSF" id="PIRSF000164">
    <property type="entry name" value="DHO_oxidase"/>
    <property type="match status" value="1"/>
</dbReference>
<dbReference type="Gene3D" id="3.20.20.70">
    <property type="entry name" value="Aldolase class I"/>
    <property type="match status" value="1"/>
</dbReference>
<evidence type="ECO:0000259" key="13">
    <source>
        <dbReference type="Pfam" id="PF01180"/>
    </source>
</evidence>
<feature type="binding site" evidence="12">
    <location>
        <begin position="72"/>
        <end position="76"/>
    </location>
    <ligand>
        <name>substrate</name>
    </ligand>
</feature>
<evidence type="ECO:0000313" key="15">
    <source>
        <dbReference type="Proteomes" id="UP000016860"/>
    </source>
</evidence>
<dbReference type="EMBL" id="ATAY01000024">
    <property type="protein sequence ID" value="EPR12726.1"/>
    <property type="molecule type" value="Genomic_DNA"/>
</dbReference>
<dbReference type="SUPFAM" id="SSF51395">
    <property type="entry name" value="FMN-linked oxidoreductases"/>
    <property type="match status" value="1"/>
</dbReference>
<keyword evidence="9 12" id="KW-0560">Oxidoreductase</keyword>
<evidence type="ECO:0000256" key="3">
    <source>
        <dbReference type="ARBA" id="ARBA00004715"/>
    </source>
</evidence>
<dbReference type="InterPro" id="IPR012135">
    <property type="entry name" value="Dihydroorotate_DH_1_2"/>
</dbReference>
<sequence>MSNKIDLSTNIAGVQFDNPVIMASGTYGFGKEYSEYVDLNQIGGISVKGLTLKERKGNKPPRIAETPAGILNSVGLQNPGVESFITEDLPFLKNYKTKIIANIAGNTIEEYCKMAEILGDSDVDAIEMNVSCPNVKAGCLAFGTTPKGIEEITSAVKKYCKQPLIVKLTPNVSDIKSIATAAEGAGADCISLINTILGLAIDINKKKPILANNFGGLSGPAVKPIALRMVYEAAHSVKIPVIGMGGITSWEDAVEFMLAGASAVMVGTANFVNPTIPIEIVNGIEKYLERHGHTSLNEIIGKLELND</sequence>
<dbReference type="InterPro" id="IPR005720">
    <property type="entry name" value="Dihydroorotate_DH_cat"/>
</dbReference>
<feature type="binding site" evidence="12">
    <location>
        <position position="102"/>
    </location>
    <ligand>
        <name>FMN</name>
        <dbReference type="ChEBI" id="CHEBI:58210"/>
    </ligand>
</feature>
<comment type="catalytic activity">
    <reaction evidence="11">
        <text>(S)-dihydroorotate + NAD(+) = orotate + NADH + H(+)</text>
        <dbReference type="Rhea" id="RHEA:13513"/>
        <dbReference type="ChEBI" id="CHEBI:15378"/>
        <dbReference type="ChEBI" id="CHEBI:30839"/>
        <dbReference type="ChEBI" id="CHEBI:30864"/>
        <dbReference type="ChEBI" id="CHEBI:57540"/>
        <dbReference type="ChEBI" id="CHEBI:57945"/>
        <dbReference type="EC" id="1.3.1.14"/>
    </reaction>
</comment>
<dbReference type="GO" id="GO:0006207">
    <property type="term" value="P:'de novo' pyrimidine nucleobase biosynthetic process"/>
    <property type="evidence" value="ECO:0007669"/>
    <property type="project" value="InterPro"/>
</dbReference>
<dbReference type="GO" id="GO:0044205">
    <property type="term" value="P:'de novo' UMP biosynthetic process"/>
    <property type="evidence" value="ECO:0007669"/>
    <property type="project" value="UniProtKB-UniRule"/>
</dbReference>